<evidence type="ECO:0000259" key="2">
    <source>
        <dbReference type="Pfam" id="PF01051"/>
    </source>
</evidence>
<reference evidence="3 4" key="1">
    <citation type="submission" date="2014-01" db="EMBL/GenBank/DDBJ databases">
        <title>Development of a Comparative Genomic Fingerprinting Assay for High Resolution Genotyping of Arcobacter butzleri.</title>
        <authorList>
            <person name="Webb A.L."/>
            <person name="Inglis G.D."/>
            <person name="Kruczkiewicz P."/>
            <person name="Selinger L.B."/>
            <person name="Taboada E.N."/>
        </authorList>
    </citation>
    <scope>NUCLEOTIDE SEQUENCE [LARGE SCALE GENOMIC DNA]</scope>
    <source>
        <strain evidence="3 4">L348</strain>
    </source>
</reference>
<gene>
    <name evidence="3" type="ORF">AA20_07230</name>
</gene>
<protein>
    <recommendedName>
        <fullName evidence="2">Initiator Rep protein WH1 domain-containing protein</fullName>
    </recommendedName>
</protein>
<feature type="domain" description="Initiator Rep protein WH1" evidence="2">
    <location>
        <begin position="18"/>
        <end position="182"/>
    </location>
</feature>
<dbReference type="EMBL" id="JAIQ01000104">
    <property type="protein sequence ID" value="KLD99301.1"/>
    <property type="molecule type" value="Genomic_DNA"/>
</dbReference>
<dbReference type="InterPro" id="IPR000525">
    <property type="entry name" value="Initiator_Rep_WH1"/>
</dbReference>
<dbReference type="PATRIC" id="fig|1447256.3.peg.1412"/>
<dbReference type="Pfam" id="PF01051">
    <property type="entry name" value="Rep3_N"/>
    <property type="match status" value="1"/>
</dbReference>
<evidence type="ECO:0000313" key="4">
    <source>
        <dbReference type="Proteomes" id="UP000035514"/>
    </source>
</evidence>
<dbReference type="RefSeq" id="WP_046996812.1">
    <property type="nucleotide sequence ID" value="NZ_JAIQ01000104.1"/>
</dbReference>
<comment type="similarity">
    <text evidence="1">Belongs to the initiator RepB protein family.</text>
</comment>
<proteinExistence type="inferred from homology"/>
<evidence type="ECO:0000313" key="3">
    <source>
        <dbReference type="EMBL" id="KLD99301.1"/>
    </source>
</evidence>
<accession>A0A0G9JYG0</accession>
<organism evidence="3 4">
    <name type="scientific">Aliarcobacter butzleri L348</name>
    <dbReference type="NCBI Taxonomy" id="1447256"/>
    <lineage>
        <taxon>Bacteria</taxon>
        <taxon>Pseudomonadati</taxon>
        <taxon>Campylobacterota</taxon>
        <taxon>Epsilonproteobacteria</taxon>
        <taxon>Campylobacterales</taxon>
        <taxon>Arcobacteraceae</taxon>
        <taxon>Aliarcobacter</taxon>
    </lineage>
</organism>
<name>A0A0G9JYG0_9BACT</name>
<dbReference type="AlphaFoldDB" id="A0A0G9JYG0"/>
<dbReference type="GO" id="GO:0003887">
    <property type="term" value="F:DNA-directed DNA polymerase activity"/>
    <property type="evidence" value="ECO:0007669"/>
    <property type="project" value="InterPro"/>
</dbReference>
<dbReference type="GO" id="GO:0006270">
    <property type="term" value="P:DNA replication initiation"/>
    <property type="evidence" value="ECO:0007669"/>
    <property type="project" value="InterPro"/>
</dbReference>
<comment type="caution">
    <text evidence="3">The sequence shown here is derived from an EMBL/GenBank/DDBJ whole genome shotgun (WGS) entry which is preliminary data.</text>
</comment>
<evidence type="ECO:0000256" key="1">
    <source>
        <dbReference type="ARBA" id="ARBA00038283"/>
    </source>
</evidence>
<dbReference type="Proteomes" id="UP000035514">
    <property type="component" value="Unassembled WGS sequence"/>
</dbReference>
<sequence length="246" mass="29468">MCNKLKVLEKPRSIEPEIFKQNNLIECSFEELTTWSETHHDLLNELIAVFQQTSYEENLFNDEFNKKIFVRRKTLERNANLKRRTNKEIYEFFKKIRDTSFTIKNIYQKNGYKATAAMGFLDIVIMHESPGKDSYFELKYTELFALLCHKEYSLKFGNYSKINLLKTTNLKSKYAKALLEMLEANKYKKVFNLKEKELKAYLKYEVKNYRFSYLVREINKVYKDVNKIISFSYSPNKSEKSITFKI</sequence>